<evidence type="ECO:0000256" key="6">
    <source>
        <dbReference type="ARBA" id="ARBA00023136"/>
    </source>
</evidence>
<feature type="transmembrane region" description="Helical" evidence="7">
    <location>
        <begin position="145"/>
        <end position="165"/>
    </location>
</feature>
<feature type="transmembrane region" description="Helical" evidence="7">
    <location>
        <begin position="410"/>
        <end position="431"/>
    </location>
</feature>
<name>A0A1N6CQ57_9SPHN</name>
<dbReference type="AlphaFoldDB" id="A0A1N6CQ57"/>
<feature type="transmembrane region" description="Helical" evidence="7">
    <location>
        <begin position="87"/>
        <end position="108"/>
    </location>
</feature>
<dbReference type="RefSeq" id="WP_074203723.1">
    <property type="nucleotide sequence ID" value="NZ_FSQW01000001.1"/>
</dbReference>
<dbReference type="OrthoDB" id="7605542at2"/>
<feature type="transmembrane region" description="Helical" evidence="7">
    <location>
        <begin position="294"/>
        <end position="317"/>
    </location>
</feature>
<feature type="transmembrane region" description="Helical" evidence="7">
    <location>
        <begin position="171"/>
        <end position="195"/>
    </location>
</feature>
<feature type="transmembrane region" description="Helical" evidence="7">
    <location>
        <begin position="323"/>
        <end position="344"/>
    </location>
</feature>
<evidence type="ECO:0000256" key="2">
    <source>
        <dbReference type="ARBA" id="ARBA00007430"/>
    </source>
</evidence>
<comment type="subcellular location">
    <subcellularLocation>
        <location evidence="1">Cell membrane</location>
        <topology evidence="1">Multi-pass membrane protein</topology>
    </subcellularLocation>
</comment>
<keyword evidence="9" id="KW-1185">Reference proteome</keyword>
<sequence>MTIFSRRMMSQLTWVAGSYGAAQVLRLVTNVILARLLAPQLFGMMVIVNTLRTGIELLSDIGIGQNIVSNRQGDKPDFYNSAWTIQIIRGILLFGIALLLASPIAGFYESRELVEIIPVVAIVFLLTGFQSPSRYILQKRQEVKTLAYFDVFTGVVTAVVHIALALYSPTIWALVVGLVLSTAICSAASFFLIDYRTHRIAIHKEHVKAIISFGKWVFASSIVFFLAMNFDRLYFAKEIPFALLGIYGIARTFSDMIALLAQRVGNMMVFPKVAGFAKDRSELRPAISGLRKKALLAAALGLSLVVAISDVIIVLLYDDRYLAAAFFLPILMAGTWFSILSTIGESCMLGIGKSVHTAQANLAKLVWLVIAVPLALTYSGFVAALCVIAIADLFRYISLAISQWMEGLSFLRQDIVLLTLFLLLIAGWRLLLVQLGLVADFETWFGYYGNTSHV</sequence>
<keyword evidence="5 7" id="KW-1133">Transmembrane helix</keyword>
<dbReference type="Proteomes" id="UP000185192">
    <property type="component" value="Unassembled WGS sequence"/>
</dbReference>
<dbReference type="EMBL" id="FSQW01000001">
    <property type="protein sequence ID" value="SIN60504.1"/>
    <property type="molecule type" value="Genomic_DNA"/>
</dbReference>
<protein>
    <submittedName>
        <fullName evidence="8">Membrane protein involved in the export of O-antigen and teichoic acid</fullName>
    </submittedName>
</protein>
<evidence type="ECO:0000256" key="3">
    <source>
        <dbReference type="ARBA" id="ARBA00022475"/>
    </source>
</evidence>
<gene>
    <name evidence="8" type="ORF">SAMN02745824_0680</name>
</gene>
<dbReference type="PANTHER" id="PTHR30250">
    <property type="entry name" value="PST FAMILY PREDICTED COLANIC ACID TRANSPORTER"/>
    <property type="match status" value="1"/>
</dbReference>
<reference evidence="9" key="1">
    <citation type="submission" date="2016-11" db="EMBL/GenBank/DDBJ databases">
        <authorList>
            <person name="Varghese N."/>
            <person name="Submissions S."/>
        </authorList>
    </citation>
    <scope>NUCLEOTIDE SEQUENCE [LARGE SCALE GENOMIC DNA]</scope>
    <source>
        <strain evidence="9">DSM 22363</strain>
    </source>
</reference>
<evidence type="ECO:0000313" key="8">
    <source>
        <dbReference type="EMBL" id="SIN60504.1"/>
    </source>
</evidence>
<dbReference type="PANTHER" id="PTHR30250:SF10">
    <property type="entry name" value="LIPOPOLYSACCHARIDE BIOSYNTHESIS PROTEIN WZXC"/>
    <property type="match status" value="1"/>
</dbReference>
<evidence type="ECO:0000256" key="1">
    <source>
        <dbReference type="ARBA" id="ARBA00004651"/>
    </source>
</evidence>
<dbReference type="STRING" id="1123272.SAMN02745824_0680"/>
<comment type="similarity">
    <text evidence="2">Belongs to the polysaccharide synthase family.</text>
</comment>
<keyword evidence="6 7" id="KW-0472">Membrane</keyword>
<evidence type="ECO:0000313" key="9">
    <source>
        <dbReference type="Proteomes" id="UP000185192"/>
    </source>
</evidence>
<evidence type="ECO:0000256" key="4">
    <source>
        <dbReference type="ARBA" id="ARBA00022692"/>
    </source>
</evidence>
<evidence type="ECO:0000256" key="5">
    <source>
        <dbReference type="ARBA" id="ARBA00022989"/>
    </source>
</evidence>
<feature type="transmembrane region" description="Helical" evidence="7">
    <location>
        <begin position="207"/>
        <end position="227"/>
    </location>
</feature>
<proteinExistence type="inferred from homology"/>
<evidence type="ECO:0000256" key="7">
    <source>
        <dbReference type="SAM" id="Phobius"/>
    </source>
</evidence>
<feature type="transmembrane region" description="Helical" evidence="7">
    <location>
        <begin position="365"/>
        <end position="390"/>
    </location>
</feature>
<dbReference type="InterPro" id="IPR050833">
    <property type="entry name" value="Poly_Biosynth_Transport"/>
</dbReference>
<keyword evidence="4 7" id="KW-0812">Transmembrane</keyword>
<accession>A0A1N6CQ57</accession>
<feature type="transmembrane region" description="Helical" evidence="7">
    <location>
        <begin position="114"/>
        <end position="133"/>
    </location>
</feature>
<dbReference type="GO" id="GO:0005886">
    <property type="term" value="C:plasma membrane"/>
    <property type="evidence" value="ECO:0007669"/>
    <property type="project" value="UniProtKB-SubCell"/>
</dbReference>
<organism evidence="8 9">
    <name type="scientific">Parasphingorhabdus marina DSM 22363</name>
    <dbReference type="NCBI Taxonomy" id="1123272"/>
    <lineage>
        <taxon>Bacteria</taxon>
        <taxon>Pseudomonadati</taxon>
        <taxon>Pseudomonadota</taxon>
        <taxon>Alphaproteobacteria</taxon>
        <taxon>Sphingomonadales</taxon>
        <taxon>Sphingomonadaceae</taxon>
        <taxon>Parasphingorhabdus</taxon>
    </lineage>
</organism>
<dbReference type="Pfam" id="PF13440">
    <property type="entry name" value="Polysacc_synt_3"/>
    <property type="match status" value="1"/>
</dbReference>
<keyword evidence="3" id="KW-1003">Cell membrane</keyword>
<feature type="transmembrane region" description="Helical" evidence="7">
    <location>
        <begin position="239"/>
        <end position="261"/>
    </location>
</feature>